<dbReference type="GO" id="GO:0046820">
    <property type="term" value="F:4-amino-4-deoxychorismate synthase activity"/>
    <property type="evidence" value="ECO:0007669"/>
    <property type="project" value="TreeGrafter"/>
</dbReference>
<accession>A0A3D8IMX3</accession>
<dbReference type="SUPFAM" id="SSF56322">
    <property type="entry name" value="ADC synthase"/>
    <property type="match status" value="1"/>
</dbReference>
<dbReference type="Gene3D" id="3.20.10.10">
    <property type="entry name" value="D-amino Acid Aminotransferase, subunit A, domain 2"/>
    <property type="match status" value="1"/>
</dbReference>
<evidence type="ECO:0000259" key="1">
    <source>
        <dbReference type="Pfam" id="PF00425"/>
    </source>
</evidence>
<comment type="caution">
    <text evidence="2">The sequence shown here is derived from an EMBL/GenBank/DDBJ whole genome shotgun (WGS) entry which is preliminary data.</text>
</comment>
<dbReference type="InterPro" id="IPR036038">
    <property type="entry name" value="Aminotransferase-like"/>
</dbReference>
<proteinExistence type="predicted"/>
<dbReference type="PANTHER" id="PTHR11236:SF50">
    <property type="entry name" value="AMINODEOXYCHORISMATE SYNTHASE COMPONENT 1"/>
    <property type="match status" value="1"/>
</dbReference>
<dbReference type="Proteomes" id="UP000256514">
    <property type="component" value="Unassembled WGS sequence"/>
</dbReference>
<organism evidence="2 3">
    <name type="scientific">Helicobacter equorum</name>
    <dbReference type="NCBI Taxonomy" id="361872"/>
    <lineage>
        <taxon>Bacteria</taxon>
        <taxon>Pseudomonadati</taxon>
        <taxon>Campylobacterota</taxon>
        <taxon>Epsilonproteobacteria</taxon>
        <taxon>Campylobacterales</taxon>
        <taxon>Helicobacteraceae</taxon>
        <taxon>Helicobacter</taxon>
    </lineage>
</organism>
<dbReference type="Pfam" id="PF00425">
    <property type="entry name" value="Chorismate_bind"/>
    <property type="match status" value="1"/>
</dbReference>
<dbReference type="InterPro" id="IPR043132">
    <property type="entry name" value="BCAT-like_C"/>
</dbReference>
<sequence>MNIFKDKAFSNPIDTICIFDTSNLKEALLKIESYAKQYYLLGYLRYNLKDVVLGKDISSHKPLLYFEVYDTYSMYNPPKNPLIQDIEVTPSLSYEEYCAAISYIKNEVAKGNTYQVNYTIHFDVRYNGADLGLFEYLLQMQATPYSAFITNKYESIASFSPELFFEKKDNVIIAKPMKGTIARGMNPQDDLHKIQFLQHDPKNMAENVMIVDLLRNDLSKIAHKVETTKLFCVETHKTLHQMTSEIQAHLMPHITLFDIFCALFPCGSVTGAPKLSTMNIIDDIETHDRGVYCGAIGYMSPSEMVFSVPIRILQKDHKNNQWCYKSGGGITWDSNPFDEWQEVLLKAKFLTLEYQLIETMRVLNGEILYLQEHLERLRNSASHLGFAYKEITFPKIENGIIRVLLYKDGSYKIAIHDFREHQNNKVCIAQHAVHSQERFLYHKTTIRPWYDATKTKIERNELYDEIFLNERNEITEGSRSNVVIEKNGILYTPPLHSGVLNGILRSVLVANKQCLEQTLYVQDLLEADKIFCINSVRGMVEVELERQ</sequence>
<dbReference type="EMBL" id="NXLT01000007">
    <property type="protein sequence ID" value="RDU66285.1"/>
    <property type="molecule type" value="Genomic_DNA"/>
</dbReference>
<dbReference type="RefSeq" id="WP_115571458.1">
    <property type="nucleotide sequence ID" value="NZ_NXLT01000007.1"/>
</dbReference>
<evidence type="ECO:0000313" key="2">
    <source>
        <dbReference type="EMBL" id="RDU66285.1"/>
    </source>
</evidence>
<dbReference type="PRINTS" id="PR00095">
    <property type="entry name" value="ANTSNTHASEI"/>
</dbReference>
<keyword evidence="3" id="KW-1185">Reference proteome</keyword>
<dbReference type="InterPro" id="IPR001544">
    <property type="entry name" value="Aminotrans_IV"/>
</dbReference>
<evidence type="ECO:0000313" key="3">
    <source>
        <dbReference type="Proteomes" id="UP000256514"/>
    </source>
</evidence>
<dbReference type="InterPro" id="IPR005801">
    <property type="entry name" value="ADC_synthase"/>
</dbReference>
<dbReference type="Gene3D" id="3.30.470.10">
    <property type="match status" value="1"/>
</dbReference>
<dbReference type="InterPro" id="IPR043131">
    <property type="entry name" value="BCAT-like_N"/>
</dbReference>
<dbReference type="SUPFAM" id="SSF56752">
    <property type="entry name" value="D-aminoacid aminotransferase-like PLP-dependent enzymes"/>
    <property type="match status" value="1"/>
</dbReference>
<feature type="domain" description="Chorismate-utilising enzyme C-terminal" evidence="1">
    <location>
        <begin position="94"/>
        <end position="346"/>
    </location>
</feature>
<dbReference type="OrthoDB" id="9803598at2"/>
<dbReference type="PANTHER" id="PTHR11236">
    <property type="entry name" value="AMINOBENZOATE/ANTHRANILATE SYNTHASE"/>
    <property type="match status" value="1"/>
</dbReference>
<protein>
    <submittedName>
        <fullName evidence="2">Chloride transporter</fullName>
    </submittedName>
</protein>
<gene>
    <name evidence="2" type="ORF">CQA54_07355</name>
</gene>
<dbReference type="AlphaFoldDB" id="A0A3D8IMX3"/>
<dbReference type="InterPro" id="IPR015890">
    <property type="entry name" value="Chorismate_C"/>
</dbReference>
<dbReference type="InterPro" id="IPR019999">
    <property type="entry name" value="Anth_synth_I-like"/>
</dbReference>
<dbReference type="Gene3D" id="3.60.120.10">
    <property type="entry name" value="Anthranilate synthase"/>
    <property type="match status" value="1"/>
</dbReference>
<name>A0A3D8IMX3_9HELI</name>
<reference evidence="2 3" key="1">
    <citation type="submission" date="2018-04" db="EMBL/GenBank/DDBJ databases">
        <title>Novel Campyloabacter and Helicobacter Species and Strains.</title>
        <authorList>
            <person name="Mannion A.J."/>
            <person name="Shen Z."/>
            <person name="Fox J.G."/>
        </authorList>
    </citation>
    <scope>NUCLEOTIDE SEQUENCE [LARGE SCALE GENOMIC DNA]</scope>
    <source>
        <strain evidence="2 3">MIT 12-6600</strain>
    </source>
</reference>
<dbReference type="GO" id="GO:0000162">
    <property type="term" value="P:L-tryptophan biosynthetic process"/>
    <property type="evidence" value="ECO:0007669"/>
    <property type="project" value="TreeGrafter"/>
</dbReference>
<dbReference type="Pfam" id="PF01063">
    <property type="entry name" value="Aminotran_4"/>
    <property type="match status" value="1"/>
</dbReference>